<dbReference type="Pfam" id="PF00984">
    <property type="entry name" value="UDPG_MGDP_dh"/>
    <property type="match status" value="1"/>
</dbReference>
<keyword evidence="7" id="KW-1185">Reference proteome</keyword>
<dbReference type="Gene3D" id="1.10.1040.10">
    <property type="entry name" value="N-(1-d-carboxylethyl)-l-norvaline Dehydrogenase, domain 2"/>
    <property type="match status" value="1"/>
</dbReference>
<evidence type="ECO:0000259" key="3">
    <source>
        <dbReference type="Pfam" id="PF00984"/>
    </source>
</evidence>
<dbReference type="RefSeq" id="WP_115542696.1">
    <property type="nucleotide sequence ID" value="NZ_NXLQ01000005.1"/>
</dbReference>
<feature type="domain" description="UDP-glucose/GDP-mannose dehydrogenase dimerisation" evidence="3">
    <location>
        <begin position="174"/>
        <end position="270"/>
    </location>
</feature>
<dbReference type="InterPro" id="IPR036291">
    <property type="entry name" value="NAD(P)-bd_dom_sf"/>
</dbReference>
<dbReference type="InterPro" id="IPR008927">
    <property type="entry name" value="6-PGluconate_DH-like_C_sf"/>
</dbReference>
<dbReference type="GO" id="GO:0051287">
    <property type="term" value="F:NAD binding"/>
    <property type="evidence" value="ECO:0007669"/>
    <property type="project" value="InterPro"/>
</dbReference>
<dbReference type="SUPFAM" id="SSF51735">
    <property type="entry name" value="NAD(P)-binding Rossmann-fold domains"/>
    <property type="match status" value="1"/>
</dbReference>
<reference evidence="6 7" key="1">
    <citation type="submission" date="2018-04" db="EMBL/GenBank/DDBJ databases">
        <title>Novel Campyloabacter and Helicobacter Species and Strains.</title>
        <authorList>
            <person name="Mannion A.J."/>
            <person name="Shen Z."/>
            <person name="Fox J.G."/>
        </authorList>
    </citation>
    <scope>NUCLEOTIDE SEQUENCE [LARGE SCALE GENOMIC DNA]</scope>
    <source>
        <strain evidence="6 7">MIT 17-337</strain>
    </source>
</reference>
<dbReference type="InterPro" id="IPR011330">
    <property type="entry name" value="Glyco_hydro/deAcase_b/a-brl"/>
</dbReference>
<dbReference type="EMBL" id="NXLQ01000005">
    <property type="protein sequence ID" value="RDU66348.1"/>
    <property type="molecule type" value="Genomic_DNA"/>
</dbReference>
<dbReference type="Proteomes" id="UP000256379">
    <property type="component" value="Unassembled WGS sequence"/>
</dbReference>
<dbReference type="GO" id="GO:0016616">
    <property type="term" value="F:oxidoreductase activity, acting on the CH-OH group of donors, NAD or NADP as acceptor"/>
    <property type="evidence" value="ECO:0007669"/>
    <property type="project" value="InterPro"/>
</dbReference>
<gene>
    <name evidence="6" type="ORF">CQA53_03755</name>
</gene>
<dbReference type="PANTHER" id="PTHR43750">
    <property type="entry name" value="UDP-GLUCOSE 6-DEHYDROGENASE TUAD"/>
    <property type="match status" value="1"/>
</dbReference>
<evidence type="ECO:0000256" key="1">
    <source>
        <dbReference type="ARBA" id="ARBA00006601"/>
    </source>
</evidence>
<dbReference type="InterPro" id="IPR014026">
    <property type="entry name" value="UDP-Glc/GDP-Man_DH_dimer"/>
</dbReference>
<dbReference type="CDD" id="cd10918">
    <property type="entry name" value="CE4_NodB_like_5s_6s"/>
    <property type="match status" value="1"/>
</dbReference>
<comment type="similarity">
    <text evidence="1">Belongs to the UDP-glucose/GDP-mannose dehydrogenase family.</text>
</comment>
<evidence type="ECO:0000313" key="6">
    <source>
        <dbReference type="EMBL" id="RDU66348.1"/>
    </source>
</evidence>
<dbReference type="InterPro" id="IPR013328">
    <property type="entry name" value="6PGD_dom2"/>
</dbReference>
<dbReference type="GO" id="GO:0016810">
    <property type="term" value="F:hydrolase activity, acting on carbon-nitrogen (but not peptide) bonds"/>
    <property type="evidence" value="ECO:0007669"/>
    <property type="project" value="InterPro"/>
</dbReference>
<evidence type="ECO:0000313" key="7">
    <source>
        <dbReference type="Proteomes" id="UP000256379"/>
    </source>
</evidence>
<comment type="caution">
    <text evidence="6">The sequence shown here is derived from an EMBL/GenBank/DDBJ whole genome shotgun (WGS) entry which is preliminary data.</text>
</comment>
<dbReference type="OrthoDB" id="9803238at2"/>
<feature type="domain" description="NodB homology" evidence="4">
    <location>
        <begin position="458"/>
        <end position="520"/>
    </location>
</feature>
<dbReference type="Gene3D" id="3.40.50.720">
    <property type="entry name" value="NAD(P)-binding Rossmann-like Domain"/>
    <property type="match status" value="1"/>
</dbReference>
<feature type="domain" description="UDP-glucose/GDP-mannose dehydrogenase N-terminal" evidence="5">
    <location>
        <begin position="49"/>
        <end position="120"/>
    </location>
</feature>
<evidence type="ECO:0000259" key="5">
    <source>
        <dbReference type="Pfam" id="PF03721"/>
    </source>
</evidence>
<dbReference type="Pfam" id="PF03721">
    <property type="entry name" value="UDPG_MGDP_dh_N"/>
    <property type="match status" value="1"/>
</dbReference>
<dbReference type="SUPFAM" id="SSF88713">
    <property type="entry name" value="Glycoside hydrolase/deacetylase"/>
    <property type="match status" value="1"/>
</dbReference>
<dbReference type="GO" id="GO:0005975">
    <property type="term" value="P:carbohydrate metabolic process"/>
    <property type="evidence" value="ECO:0007669"/>
    <property type="project" value="InterPro"/>
</dbReference>
<organism evidence="6 7">
    <name type="scientific">Helicobacter didelphidarum</name>
    <dbReference type="NCBI Taxonomy" id="2040648"/>
    <lineage>
        <taxon>Bacteria</taxon>
        <taxon>Pseudomonadati</taxon>
        <taxon>Campylobacterota</taxon>
        <taxon>Epsilonproteobacteria</taxon>
        <taxon>Campylobacterales</taxon>
        <taxon>Helicobacteraceae</taxon>
        <taxon>Helicobacter</taxon>
    </lineage>
</organism>
<evidence type="ECO:0000256" key="2">
    <source>
        <dbReference type="ARBA" id="ARBA00015132"/>
    </source>
</evidence>
<dbReference type="Gene3D" id="3.20.20.370">
    <property type="entry name" value="Glycoside hydrolase/deacetylase"/>
    <property type="match status" value="1"/>
</dbReference>
<proteinExistence type="inferred from homology"/>
<dbReference type="PANTHER" id="PTHR43750:SF3">
    <property type="entry name" value="UDP-GLUCOSE 6-DEHYDROGENASE TUAD"/>
    <property type="match status" value="1"/>
</dbReference>
<evidence type="ECO:0000259" key="4">
    <source>
        <dbReference type="Pfam" id="PF01522"/>
    </source>
</evidence>
<name>A0A3D8IM90_9HELI</name>
<dbReference type="Pfam" id="PF01522">
    <property type="entry name" value="Polysacc_deac_1"/>
    <property type="match status" value="1"/>
</dbReference>
<dbReference type="InterPro" id="IPR002509">
    <property type="entry name" value="NODB_dom"/>
</dbReference>
<dbReference type="SUPFAM" id="SSF48179">
    <property type="entry name" value="6-phosphogluconate dehydrogenase C-terminal domain-like"/>
    <property type="match status" value="1"/>
</dbReference>
<dbReference type="InterPro" id="IPR001732">
    <property type="entry name" value="UDP-Glc/GDP-Man_DH_N"/>
</dbReference>
<protein>
    <recommendedName>
        <fullName evidence="2">UDP-glucose 6-dehydrogenase</fullName>
    </recommendedName>
</protein>
<sequence>MKIAIIGFGYVGRAFYSFFKTYGYYEVSVFDNDEKVLKEFDYVSSKLEDVNLSDLIVICVPTPANSDGSVNTNIVDEVLSVIGSEKLVLIKSTIPPNITDKFSKKYPYLHIVFSPEYIGESKYFLPLPYDFNKEVIKTPYFIFGGDCRDTDKIVKIFSKIAGPTKEYIQTSSLNAELCKYMENSFFATKIIFCNEFYKICESFGANYSQVRELWLKDVRINKMHTMIYDNEDTLCFSGKCLPKDLSGIIQHTIKQGYQPEFLQKVQECNNEIHKLNILMIHRVHIHANQLINPLYFERGLVVSIFKIEQIINSFLERGMSFGSLEQCLSNPNKYFCLTFDDGFKEHIEVAKRISKKYNATQESLIFCINVGNLAYNICNAMDIVYYMAYHSQIELLFEYMNIKNLNNDMINNILLIKQYLLKQSPEFFKSLTQAFSCDEIQNNYLNIRDIQEISQIATIASHGITHRDLRFHQDLSTEEILESKDILEEMLNKEITIFCYPEGKNDAFLQESCKELGFQYALSIQHSKKNNYSVGRRYC</sequence>
<dbReference type="AlphaFoldDB" id="A0A3D8IM90"/>
<accession>A0A3D8IM90</accession>